<feature type="signal peptide" evidence="1">
    <location>
        <begin position="1"/>
        <end position="20"/>
    </location>
</feature>
<accession>A0ABD1EZ85</accession>
<evidence type="ECO:0000313" key="3">
    <source>
        <dbReference type="Proteomes" id="UP001566132"/>
    </source>
</evidence>
<feature type="chain" id="PRO_5044777361" evidence="1">
    <location>
        <begin position="21"/>
        <end position="100"/>
    </location>
</feature>
<dbReference type="Proteomes" id="UP001566132">
    <property type="component" value="Unassembled WGS sequence"/>
</dbReference>
<keyword evidence="1" id="KW-0732">Signal</keyword>
<proteinExistence type="predicted"/>
<evidence type="ECO:0000313" key="2">
    <source>
        <dbReference type="EMBL" id="KAL1506313.1"/>
    </source>
</evidence>
<keyword evidence="3" id="KW-1185">Reference proteome</keyword>
<comment type="caution">
    <text evidence="2">The sequence shown here is derived from an EMBL/GenBank/DDBJ whole genome shotgun (WGS) entry which is preliminary data.</text>
</comment>
<gene>
    <name evidence="2" type="ORF">ABEB36_005701</name>
</gene>
<name>A0ABD1EZ85_HYPHA</name>
<dbReference type="EMBL" id="JBDJPC010000004">
    <property type="protein sequence ID" value="KAL1506313.1"/>
    <property type="molecule type" value="Genomic_DNA"/>
</dbReference>
<sequence length="100" mass="11089">MSKYSLFALLFIIGLAYVMAAPAVPEEGVEVAPVESDVENIEAASSKKTKRGIYGGGIGYGLHYPYSSYYPYGGFYGGYHGYHQYPYISLGYGYGHGYWW</sequence>
<protein>
    <submittedName>
        <fullName evidence="2">Uncharacterized protein</fullName>
    </submittedName>
</protein>
<organism evidence="2 3">
    <name type="scientific">Hypothenemus hampei</name>
    <name type="common">Coffee berry borer</name>
    <dbReference type="NCBI Taxonomy" id="57062"/>
    <lineage>
        <taxon>Eukaryota</taxon>
        <taxon>Metazoa</taxon>
        <taxon>Ecdysozoa</taxon>
        <taxon>Arthropoda</taxon>
        <taxon>Hexapoda</taxon>
        <taxon>Insecta</taxon>
        <taxon>Pterygota</taxon>
        <taxon>Neoptera</taxon>
        <taxon>Endopterygota</taxon>
        <taxon>Coleoptera</taxon>
        <taxon>Polyphaga</taxon>
        <taxon>Cucujiformia</taxon>
        <taxon>Curculionidae</taxon>
        <taxon>Scolytinae</taxon>
        <taxon>Hypothenemus</taxon>
    </lineage>
</organism>
<evidence type="ECO:0000256" key="1">
    <source>
        <dbReference type="SAM" id="SignalP"/>
    </source>
</evidence>
<reference evidence="2 3" key="1">
    <citation type="submission" date="2024-05" db="EMBL/GenBank/DDBJ databases">
        <title>Genetic variation in Jamaican populations of the coffee berry borer (Hypothenemus hampei).</title>
        <authorList>
            <person name="Errbii M."/>
            <person name="Myrie A."/>
        </authorList>
    </citation>
    <scope>NUCLEOTIDE SEQUENCE [LARGE SCALE GENOMIC DNA]</scope>
    <source>
        <strain evidence="2">JA-Hopewell-2020-01-JO</strain>
        <tissue evidence="2">Whole body</tissue>
    </source>
</reference>
<dbReference type="AlphaFoldDB" id="A0ABD1EZ85"/>